<dbReference type="Proteomes" id="UP000244016">
    <property type="component" value="Unassembled WGS sequence"/>
</dbReference>
<name>A0A2T5G5I0_9BACL</name>
<organism evidence="2 3">
    <name type="scientific">Brockia lithotrophica</name>
    <dbReference type="NCBI Taxonomy" id="933949"/>
    <lineage>
        <taxon>Bacteria</taxon>
        <taxon>Bacillati</taxon>
        <taxon>Bacillota</taxon>
        <taxon>Bacilli</taxon>
        <taxon>Bacillales</taxon>
        <taxon>Bacillales Family X. Incertae Sedis</taxon>
        <taxon>Brockia</taxon>
    </lineage>
</organism>
<proteinExistence type="predicted"/>
<evidence type="ECO:0000313" key="2">
    <source>
        <dbReference type="EMBL" id="PTQ51423.1"/>
    </source>
</evidence>
<dbReference type="EMBL" id="PEBW01000005">
    <property type="protein sequence ID" value="PTQ51423.1"/>
    <property type="molecule type" value="Genomic_DNA"/>
</dbReference>
<feature type="region of interest" description="Disordered" evidence="1">
    <location>
        <begin position="76"/>
        <end position="97"/>
    </location>
</feature>
<comment type="caution">
    <text evidence="2">The sequence shown here is derived from an EMBL/GenBank/DDBJ whole genome shotgun (WGS) entry which is preliminary data.</text>
</comment>
<dbReference type="AlphaFoldDB" id="A0A2T5G5I0"/>
<feature type="region of interest" description="Disordered" evidence="1">
    <location>
        <begin position="1"/>
        <end position="24"/>
    </location>
</feature>
<gene>
    <name evidence="2" type="ORF">BLITH_1500</name>
</gene>
<reference evidence="2 3" key="1">
    <citation type="submission" date="2017-08" db="EMBL/GenBank/DDBJ databases">
        <title>Burning lignite coal seam in the remote Altai Mountains harbors a hydrogen-driven thermophilic microbial community.</title>
        <authorList>
            <person name="Kadnikov V.V."/>
            <person name="Mardanov A.V."/>
            <person name="Ivasenko D."/>
            <person name="Beletsky A.V."/>
            <person name="Karnachuk O.V."/>
            <person name="Ravin N.V."/>
        </authorList>
    </citation>
    <scope>NUCLEOTIDE SEQUENCE [LARGE SCALE GENOMIC DNA]</scope>
    <source>
        <strain evidence="2">AL31</strain>
    </source>
</reference>
<protein>
    <submittedName>
        <fullName evidence="2">Uncharacterized protein</fullName>
    </submittedName>
</protein>
<feature type="compositionally biased region" description="Low complexity" evidence="1">
    <location>
        <begin position="80"/>
        <end position="97"/>
    </location>
</feature>
<sequence>MFAPQGHGKTSFPPRGRATCPGVGKHPPYTSSLCARGRMCTDSLSVARAIVERTGGEILSANVPGCGMCASVRWPLSAQRPGPSSTTGTRTPSGIRA</sequence>
<evidence type="ECO:0000256" key="1">
    <source>
        <dbReference type="SAM" id="MobiDB-lite"/>
    </source>
</evidence>
<accession>A0A2T5G5I0</accession>
<evidence type="ECO:0000313" key="3">
    <source>
        <dbReference type="Proteomes" id="UP000244016"/>
    </source>
</evidence>